<feature type="transmembrane region" description="Helical" evidence="6">
    <location>
        <begin position="243"/>
        <end position="261"/>
    </location>
</feature>
<comment type="subcellular location">
    <subcellularLocation>
        <location evidence="1">Cell membrane</location>
        <topology evidence="1">Multi-pass membrane protein</topology>
    </subcellularLocation>
</comment>
<keyword evidence="5 6" id="KW-0472">Membrane</keyword>
<dbReference type="EMBL" id="CP009248">
    <property type="protein sequence ID" value="APT89824.1"/>
    <property type="molecule type" value="Genomic_DNA"/>
</dbReference>
<dbReference type="PANTHER" id="PTHR33406">
    <property type="entry name" value="MEMBRANE PROTEIN MJ1562-RELATED"/>
    <property type="match status" value="1"/>
</dbReference>
<evidence type="ECO:0000313" key="8">
    <source>
        <dbReference type="EMBL" id="APT89824.1"/>
    </source>
</evidence>
<keyword evidence="9" id="KW-1185">Reference proteome</keyword>
<keyword evidence="3 6" id="KW-0812">Transmembrane</keyword>
<keyword evidence="2" id="KW-1003">Cell membrane</keyword>
<evidence type="ECO:0000259" key="7">
    <source>
        <dbReference type="PROSITE" id="PS50156"/>
    </source>
</evidence>
<evidence type="ECO:0000256" key="3">
    <source>
        <dbReference type="ARBA" id="ARBA00022692"/>
    </source>
</evidence>
<feature type="transmembrane region" description="Helical" evidence="6">
    <location>
        <begin position="403"/>
        <end position="424"/>
    </location>
</feature>
<dbReference type="InterPro" id="IPR000731">
    <property type="entry name" value="SSD"/>
</dbReference>
<dbReference type="SUPFAM" id="SSF82866">
    <property type="entry name" value="Multidrug efflux transporter AcrB transmembrane domain"/>
    <property type="match status" value="2"/>
</dbReference>
<dbReference type="InterPro" id="IPR050545">
    <property type="entry name" value="Mycobact_MmpL"/>
</dbReference>
<dbReference type="InterPro" id="IPR004869">
    <property type="entry name" value="MMPL_dom"/>
</dbReference>
<dbReference type="Gene3D" id="1.20.1640.10">
    <property type="entry name" value="Multidrug efflux transporter AcrB transmembrane domain"/>
    <property type="match status" value="2"/>
</dbReference>
<name>A0A1L7CVG5_9CORY</name>
<evidence type="ECO:0000256" key="6">
    <source>
        <dbReference type="SAM" id="Phobius"/>
    </source>
</evidence>
<dbReference type="Proteomes" id="UP000185469">
    <property type="component" value="Chromosome"/>
</dbReference>
<keyword evidence="4 6" id="KW-1133">Transmembrane helix</keyword>
<evidence type="ECO:0000256" key="2">
    <source>
        <dbReference type="ARBA" id="ARBA00022475"/>
    </source>
</evidence>
<gene>
    <name evidence="8" type="ORF">CSPHI_00515</name>
</gene>
<feature type="transmembrane region" description="Helical" evidence="6">
    <location>
        <begin position="580"/>
        <end position="599"/>
    </location>
</feature>
<protein>
    <submittedName>
        <fullName evidence="8">Multidrug RND transporter</fullName>
    </submittedName>
</protein>
<dbReference type="PROSITE" id="PS50156">
    <property type="entry name" value="SSD"/>
    <property type="match status" value="1"/>
</dbReference>
<dbReference type="RefSeq" id="WP_075691017.1">
    <property type="nucleotide sequence ID" value="NZ_CP009248.1"/>
</dbReference>
<feature type="transmembrane region" description="Helical" evidence="6">
    <location>
        <begin position="698"/>
        <end position="718"/>
    </location>
</feature>
<organism evidence="8 9">
    <name type="scientific">Corynebacterium sphenisci DSM 44792</name>
    <dbReference type="NCBI Taxonomy" id="1437874"/>
    <lineage>
        <taxon>Bacteria</taxon>
        <taxon>Bacillati</taxon>
        <taxon>Actinomycetota</taxon>
        <taxon>Actinomycetes</taxon>
        <taxon>Mycobacteriales</taxon>
        <taxon>Corynebacteriaceae</taxon>
        <taxon>Corynebacterium</taxon>
    </lineage>
</organism>
<dbReference type="OrthoDB" id="7051771at2"/>
<accession>A0A1L7CVG5</accession>
<dbReference type="AlphaFoldDB" id="A0A1L7CVG5"/>
<evidence type="ECO:0000313" key="9">
    <source>
        <dbReference type="Proteomes" id="UP000185469"/>
    </source>
</evidence>
<dbReference type="GO" id="GO:0005886">
    <property type="term" value="C:plasma membrane"/>
    <property type="evidence" value="ECO:0007669"/>
    <property type="project" value="UniProtKB-SubCell"/>
</dbReference>
<dbReference type="STRING" id="1437874.CSPHI_00515"/>
<feature type="transmembrane region" description="Helical" evidence="6">
    <location>
        <begin position="340"/>
        <end position="365"/>
    </location>
</feature>
<evidence type="ECO:0000256" key="5">
    <source>
        <dbReference type="ARBA" id="ARBA00023136"/>
    </source>
</evidence>
<feature type="transmembrane region" description="Helical" evidence="6">
    <location>
        <begin position="306"/>
        <end position="334"/>
    </location>
</feature>
<feature type="transmembrane region" description="Helical" evidence="6">
    <location>
        <begin position="267"/>
        <end position="285"/>
    </location>
</feature>
<evidence type="ECO:0000256" key="4">
    <source>
        <dbReference type="ARBA" id="ARBA00022989"/>
    </source>
</evidence>
<reference evidence="8 9" key="1">
    <citation type="submission" date="2014-08" db="EMBL/GenBank/DDBJ databases">
        <title>Complete genome sequence of Corynebacterium sphenisci CECT 5990(T) (=DSM 44792(T)), isolated from healthy wild penguins.</title>
        <authorList>
            <person name="Ruckert C."/>
            <person name="Albersmeier A."/>
            <person name="Winkler A."/>
            <person name="Kalinowski J."/>
        </authorList>
    </citation>
    <scope>NUCLEOTIDE SEQUENCE [LARGE SCALE GENOMIC DNA]</scope>
    <source>
        <strain evidence="8 9">DSM 44792</strain>
    </source>
</reference>
<proteinExistence type="predicted"/>
<feature type="transmembrane region" description="Helical" evidence="6">
    <location>
        <begin position="606"/>
        <end position="627"/>
    </location>
</feature>
<dbReference type="Pfam" id="PF03176">
    <property type="entry name" value="MMPL"/>
    <property type="match status" value="2"/>
</dbReference>
<dbReference type="KEGG" id="csph:CSPHI_00515"/>
<feature type="transmembrane region" description="Helical" evidence="6">
    <location>
        <begin position="647"/>
        <end position="665"/>
    </location>
</feature>
<feature type="domain" description="SSD" evidence="7">
    <location>
        <begin position="233"/>
        <end position="365"/>
    </location>
</feature>
<dbReference type="PANTHER" id="PTHR33406:SF13">
    <property type="entry name" value="MEMBRANE PROTEIN YDFJ"/>
    <property type="match status" value="1"/>
</dbReference>
<feature type="transmembrane region" description="Helical" evidence="6">
    <location>
        <begin position="216"/>
        <end position="236"/>
    </location>
</feature>
<sequence>MAKALFALGRWSHRHHWAVILCWALLLAALGGAAASLQKGFSDEFEIPGAPSAEAAALLSEAFPGEPNPVAEQSVTLVFAAPEGERLADPANSAAVDRVLEHIRDHAGQIGDDAQLLNPVELDPKLREAVVAGGVEGGLPREVAERDGYFLRVLSDDGRVGTAMFSFDVAAPPEIEPGNRQAVLDAMDLGREAGIEVEAMGPGFFDPVEITAVSEVVGIGVAFLVLALTFGSLVAAGLPLITAVTGVAVGALGIVLMTAFWKLNTVTPVLAVMIGLAVGIDYALFIMARYRAELRGGLHRADAAGLAVATAGSSVVFAGLTVLIALAALTLAGIPFLSLMGVSAAATVAVAVLLSLTLVPALLAVAGRRAFAGAIPGVAGNPVRGHRVRLFGDRTLGRRWVGLVHRVPGLMLVAVIGILGALAVPAKDLALALPSDATAEYGSTQRRAVQLVDEGFGPGRNAQMIVVVDARDADPAAPALAPLAGAVEDGRAAAVPYVLDHLRNNVDVDHVQIIGANEAGTAAQLLLTPVAGPLDDATGELIAALRRQQPQLAAATGARIGITGLVPIEHDVTVTLTEAMPVYLAVVVGLAVVLLLLVFRSIAVPLTAGAGFLLSVGAAFGLTVLFWQEGLWDLVPTPGPLISFMPIFLIGVTFGLAMDYQVFLVSRMREHFTKSGGRARPGSPYTAVEESIVEGFSLGARVVTAAAIIMISVFVAFIGQPLAFVRIFGFALGAAILFDAFLIRMTFIPAALFLLGRATWWLPGWLDRVLPKVDVEGEGIEGHRRRLLEAAGVE</sequence>
<evidence type="ECO:0000256" key="1">
    <source>
        <dbReference type="ARBA" id="ARBA00004651"/>
    </source>
</evidence>